<keyword evidence="3" id="KW-1185">Reference proteome</keyword>
<comment type="caution">
    <text evidence="2">The sequence shown here is derived from an EMBL/GenBank/DDBJ whole genome shotgun (WGS) entry which is preliminary data.</text>
</comment>
<feature type="transmembrane region" description="Helical" evidence="1">
    <location>
        <begin position="128"/>
        <end position="150"/>
    </location>
</feature>
<name>A0A4Y9R9L6_9MICO</name>
<evidence type="ECO:0000256" key="1">
    <source>
        <dbReference type="SAM" id="Phobius"/>
    </source>
</evidence>
<feature type="transmembrane region" description="Helical" evidence="1">
    <location>
        <begin position="170"/>
        <end position="193"/>
    </location>
</feature>
<organism evidence="2 3">
    <name type="scientific">Orlajensenia leifsoniae</name>
    <dbReference type="NCBI Taxonomy" id="2561933"/>
    <lineage>
        <taxon>Bacteria</taxon>
        <taxon>Bacillati</taxon>
        <taxon>Actinomycetota</taxon>
        <taxon>Actinomycetes</taxon>
        <taxon>Micrococcales</taxon>
        <taxon>Microbacteriaceae</taxon>
        <taxon>Orlajensenia</taxon>
    </lineage>
</organism>
<dbReference type="EMBL" id="SPQZ01000001">
    <property type="protein sequence ID" value="TFW00204.1"/>
    <property type="molecule type" value="Genomic_DNA"/>
</dbReference>
<dbReference type="AlphaFoldDB" id="A0A4Y9R9L6"/>
<evidence type="ECO:0000313" key="2">
    <source>
        <dbReference type="EMBL" id="TFW00204.1"/>
    </source>
</evidence>
<gene>
    <name evidence="2" type="ORF">E4M00_03195</name>
</gene>
<protein>
    <submittedName>
        <fullName evidence="2">DUF2975 domain-containing protein</fullName>
    </submittedName>
</protein>
<feature type="transmembrane region" description="Helical" evidence="1">
    <location>
        <begin position="17"/>
        <end position="38"/>
    </location>
</feature>
<keyword evidence="1" id="KW-1133">Transmembrane helix</keyword>
<feature type="transmembrane region" description="Helical" evidence="1">
    <location>
        <begin position="95"/>
        <end position="116"/>
    </location>
</feature>
<dbReference type="Proteomes" id="UP000298127">
    <property type="component" value="Unassembled WGS sequence"/>
</dbReference>
<reference evidence="2 3" key="1">
    <citation type="journal article" date="2018" name="J. Microbiol.">
        <title>Leifsonia flava sp. nov., a novel actinobacterium isolated from the rhizosphere of Aquilegia viridiflora.</title>
        <authorList>
            <person name="Cai Y."/>
            <person name="Tao W.Z."/>
            <person name="Ma Y.J."/>
            <person name="Cheng J."/>
            <person name="Zhang M.Y."/>
            <person name="Zhang Y.X."/>
        </authorList>
    </citation>
    <scope>NUCLEOTIDE SEQUENCE [LARGE SCALE GENOMIC DNA]</scope>
    <source>
        <strain evidence="2 3">SYP-B2174</strain>
    </source>
</reference>
<sequence>MIVSITETHRPSRGDRIGLWAFAVAGVAIAGWAVWTAIARIIEVLPNKDVAVLAAFSGTQALAPIGPDGAEVAVELDRAIITAPSLPGASLAALVIQQLVLAASVVGVVICLIWLIRNMAVGTVFSRTNSVLVTTAGFLGLAGYFLVPFFGNMAANGAFARVSDRTFDNVIISVAPFDLVIIAFVVALVATVFGVGERLQRDTDGLV</sequence>
<evidence type="ECO:0000313" key="3">
    <source>
        <dbReference type="Proteomes" id="UP000298127"/>
    </source>
</evidence>
<keyword evidence="1" id="KW-0472">Membrane</keyword>
<keyword evidence="1" id="KW-0812">Transmembrane</keyword>
<proteinExistence type="predicted"/>
<accession>A0A4Y9R9L6</accession>